<proteinExistence type="predicted"/>
<dbReference type="GO" id="GO:0003676">
    <property type="term" value="F:nucleic acid binding"/>
    <property type="evidence" value="ECO:0007669"/>
    <property type="project" value="InterPro"/>
</dbReference>
<keyword evidence="3" id="KW-1185">Reference proteome</keyword>
<evidence type="ECO:0000313" key="2">
    <source>
        <dbReference type="EMBL" id="MCI15892.1"/>
    </source>
</evidence>
<comment type="caution">
    <text evidence="2">The sequence shown here is derived from an EMBL/GenBank/DDBJ whole genome shotgun (WGS) entry which is preliminary data.</text>
</comment>
<dbReference type="SUPFAM" id="SSF53098">
    <property type="entry name" value="Ribonuclease H-like"/>
    <property type="match status" value="1"/>
</dbReference>
<dbReference type="Gene3D" id="3.30.420.10">
    <property type="entry name" value="Ribonuclease H-like superfamily/Ribonuclease H"/>
    <property type="match status" value="1"/>
</dbReference>
<dbReference type="EMBL" id="LXQA010098483">
    <property type="protein sequence ID" value="MCI15892.1"/>
    <property type="molecule type" value="Genomic_DNA"/>
</dbReference>
<dbReference type="PANTHER" id="PTHR37984:SF5">
    <property type="entry name" value="PROTEIN NYNRIN-LIKE"/>
    <property type="match status" value="1"/>
</dbReference>
<reference evidence="2 3" key="1">
    <citation type="journal article" date="2018" name="Front. Plant Sci.">
        <title>Red Clover (Trifolium pratense) and Zigzag Clover (T. medium) - A Picture of Genomic Similarities and Differences.</title>
        <authorList>
            <person name="Dluhosova J."/>
            <person name="Istvanek J."/>
            <person name="Nedelnik J."/>
            <person name="Repkova J."/>
        </authorList>
    </citation>
    <scope>NUCLEOTIDE SEQUENCE [LARGE SCALE GENOMIC DNA]</scope>
    <source>
        <strain evidence="3">cv. 10/8</strain>
        <tissue evidence="2">Leaf</tissue>
    </source>
</reference>
<dbReference type="InterPro" id="IPR012337">
    <property type="entry name" value="RNaseH-like_sf"/>
</dbReference>
<feature type="domain" description="Integrase catalytic" evidence="1">
    <location>
        <begin position="1"/>
        <end position="75"/>
    </location>
</feature>
<protein>
    <recommendedName>
        <fullName evidence="1">Integrase catalytic domain-containing protein</fullName>
    </recommendedName>
</protein>
<dbReference type="InterPro" id="IPR036397">
    <property type="entry name" value="RNaseH_sf"/>
</dbReference>
<dbReference type="Proteomes" id="UP000265520">
    <property type="component" value="Unassembled WGS sequence"/>
</dbReference>
<feature type="non-terminal residue" evidence="2">
    <location>
        <position position="1"/>
    </location>
</feature>
<dbReference type="AlphaFoldDB" id="A0A392PW53"/>
<dbReference type="GO" id="GO:0015074">
    <property type="term" value="P:DNA integration"/>
    <property type="evidence" value="ECO:0007669"/>
    <property type="project" value="InterPro"/>
</dbReference>
<dbReference type="InterPro" id="IPR050951">
    <property type="entry name" value="Retrovirus_Pol_polyprotein"/>
</dbReference>
<dbReference type="PANTHER" id="PTHR37984">
    <property type="entry name" value="PROTEIN CBG26694"/>
    <property type="match status" value="1"/>
</dbReference>
<evidence type="ECO:0000259" key="1">
    <source>
        <dbReference type="PROSITE" id="PS50994"/>
    </source>
</evidence>
<dbReference type="InterPro" id="IPR001584">
    <property type="entry name" value="Integrase_cat-core"/>
</dbReference>
<evidence type="ECO:0000313" key="3">
    <source>
        <dbReference type="Proteomes" id="UP000265520"/>
    </source>
</evidence>
<dbReference type="PROSITE" id="PS50994">
    <property type="entry name" value="INTEGRASE"/>
    <property type="match status" value="1"/>
</dbReference>
<name>A0A392PW53_9FABA</name>
<organism evidence="2 3">
    <name type="scientific">Trifolium medium</name>
    <dbReference type="NCBI Taxonomy" id="97028"/>
    <lineage>
        <taxon>Eukaryota</taxon>
        <taxon>Viridiplantae</taxon>
        <taxon>Streptophyta</taxon>
        <taxon>Embryophyta</taxon>
        <taxon>Tracheophyta</taxon>
        <taxon>Spermatophyta</taxon>
        <taxon>Magnoliopsida</taxon>
        <taxon>eudicotyledons</taxon>
        <taxon>Gunneridae</taxon>
        <taxon>Pentapetalae</taxon>
        <taxon>rosids</taxon>
        <taxon>fabids</taxon>
        <taxon>Fabales</taxon>
        <taxon>Fabaceae</taxon>
        <taxon>Papilionoideae</taxon>
        <taxon>50 kb inversion clade</taxon>
        <taxon>NPAAA clade</taxon>
        <taxon>Hologalegina</taxon>
        <taxon>IRL clade</taxon>
        <taxon>Trifolieae</taxon>
        <taxon>Trifolium</taxon>
    </lineage>
</organism>
<feature type="non-terminal residue" evidence="2">
    <location>
        <position position="169"/>
    </location>
</feature>
<accession>A0A392PW53</accession>
<sequence length="169" mass="19114">FTLSGTTLCFSSAYHPQSDGQTEVTNRILETFLRCFVSDEPKQWVHFLRLAEHWYNSSFQSAIGMTPFEALYGRRPPSIRTYAPGTTPVATLDDVLSQHHRILTVLKTNLVKAQQRMVSQANNHRHDRSFQLKVFHGEPPEQPPSLDAAVEGTLVPLSPSKILGYRTLH</sequence>